<dbReference type="InterPro" id="IPR010281">
    <property type="entry name" value="DUF885"/>
</dbReference>
<name>A0A1G5E462_9FIRM</name>
<dbReference type="OrthoDB" id="9760040at2"/>
<evidence type="ECO:0000313" key="2">
    <source>
        <dbReference type="Proteomes" id="UP000198636"/>
    </source>
</evidence>
<protein>
    <submittedName>
        <fullName evidence="1">Uncharacterized protein</fullName>
    </submittedName>
</protein>
<dbReference type="AlphaFoldDB" id="A0A1G5E462"/>
<sequence length="199" mass="23396">MFLNNYNFKAVTDGWIKMNTVHEAYPGHHVQFVRTTLDPVPETVKIGAKSAPITEGTAHRSERLFEFVFIEDQFYPLFVAYRRHHTSVRIKADLMLRYYGKPIKDVVQLYVEELGFDRGTARGQVKAQEGQQGYFTTYYYGLKKLCDWEKKYGFNEKEFTELLFAAGRISLENFEKFLKLSEDDKHSYLNDFPSLLQFQ</sequence>
<evidence type="ECO:0000313" key="1">
    <source>
        <dbReference type="EMBL" id="SCY21511.1"/>
    </source>
</evidence>
<reference evidence="1 2" key="1">
    <citation type="submission" date="2016-10" db="EMBL/GenBank/DDBJ databases">
        <authorList>
            <person name="de Groot N.N."/>
        </authorList>
    </citation>
    <scope>NUCLEOTIDE SEQUENCE [LARGE SCALE GENOMIC DNA]</scope>
    <source>
        <strain evidence="1 2">DSM 18978</strain>
    </source>
</reference>
<gene>
    <name evidence="1" type="ORF">SAMN03080606_01036</name>
</gene>
<dbReference type="Proteomes" id="UP000198636">
    <property type="component" value="Unassembled WGS sequence"/>
</dbReference>
<dbReference type="STRING" id="1120976.SAMN03080606_01036"/>
<keyword evidence="2" id="KW-1185">Reference proteome</keyword>
<dbReference type="Pfam" id="PF05960">
    <property type="entry name" value="DUF885"/>
    <property type="match status" value="1"/>
</dbReference>
<proteinExistence type="predicted"/>
<organism evidence="1 2">
    <name type="scientific">Alkaliphilus peptidifermentans DSM 18978</name>
    <dbReference type="NCBI Taxonomy" id="1120976"/>
    <lineage>
        <taxon>Bacteria</taxon>
        <taxon>Bacillati</taxon>
        <taxon>Bacillota</taxon>
        <taxon>Clostridia</taxon>
        <taxon>Peptostreptococcales</taxon>
        <taxon>Natronincolaceae</taxon>
        <taxon>Alkaliphilus</taxon>
    </lineage>
</organism>
<dbReference type="EMBL" id="FMUS01000005">
    <property type="protein sequence ID" value="SCY21511.1"/>
    <property type="molecule type" value="Genomic_DNA"/>
</dbReference>
<accession>A0A1G5E462</accession>